<proteinExistence type="predicted"/>
<keyword evidence="3" id="KW-1185">Reference proteome</keyword>
<protein>
    <submittedName>
        <fullName evidence="2">Uncharacterized protein</fullName>
    </submittedName>
</protein>
<sequence length="77" mass="8509">MVGKKNVMLSVVIMMMIMFGSWEEATAAVSFHDCWIKCTDGCNDDGPCIDWCYFTCAMTTAPPPPQHHKSTPPATHS</sequence>
<gene>
    <name evidence="2" type="ORF">LTRI10_LOCUS36530</name>
</gene>
<feature type="chain" id="PRO_5043505974" evidence="1">
    <location>
        <begin position="28"/>
        <end position="77"/>
    </location>
</feature>
<dbReference type="AlphaFoldDB" id="A0AAV2FCX4"/>
<accession>A0AAV2FCX4</accession>
<feature type="signal peptide" evidence="1">
    <location>
        <begin position="1"/>
        <end position="27"/>
    </location>
</feature>
<organism evidence="2 3">
    <name type="scientific">Linum trigynum</name>
    <dbReference type="NCBI Taxonomy" id="586398"/>
    <lineage>
        <taxon>Eukaryota</taxon>
        <taxon>Viridiplantae</taxon>
        <taxon>Streptophyta</taxon>
        <taxon>Embryophyta</taxon>
        <taxon>Tracheophyta</taxon>
        <taxon>Spermatophyta</taxon>
        <taxon>Magnoliopsida</taxon>
        <taxon>eudicotyledons</taxon>
        <taxon>Gunneridae</taxon>
        <taxon>Pentapetalae</taxon>
        <taxon>rosids</taxon>
        <taxon>fabids</taxon>
        <taxon>Malpighiales</taxon>
        <taxon>Linaceae</taxon>
        <taxon>Linum</taxon>
    </lineage>
</organism>
<name>A0AAV2FCX4_9ROSI</name>
<reference evidence="2 3" key="1">
    <citation type="submission" date="2024-04" db="EMBL/GenBank/DDBJ databases">
        <authorList>
            <person name="Fracassetti M."/>
        </authorList>
    </citation>
    <scope>NUCLEOTIDE SEQUENCE [LARGE SCALE GENOMIC DNA]</scope>
</reference>
<dbReference type="Proteomes" id="UP001497516">
    <property type="component" value="Chromosome 6"/>
</dbReference>
<dbReference type="EMBL" id="OZ034819">
    <property type="protein sequence ID" value="CAL1396146.1"/>
    <property type="molecule type" value="Genomic_DNA"/>
</dbReference>
<evidence type="ECO:0000256" key="1">
    <source>
        <dbReference type="SAM" id="SignalP"/>
    </source>
</evidence>
<evidence type="ECO:0000313" key="2">
    <source>
        <dbReference type="EMBL" id="CAL1396146.1"/>
    </source>
</evidence>
<keyword evidence="1" id="KW-0732">Signal</keyword>
<evidence type="ECO:0000313" key="3">
    <source>
        <dbReference type="Proteomes" id="UP001497516"/>
    </source>
</evidence>